<dbReference type="PANTHER" id="PTHR39244:SF5">
    <property type="entry name" value="NATTERIN-3-LIKE"/>
    <property type="match status" value="1"/>
</dbReference>
<dbReference type="Proteomes" id="UP000729402">
    <property type="component" value="Unassembled WGS sequence"/>
</dbReference>
<accession>A0A8J5WKF4</accession>
<dbReference type="AlphaFoldDB" id="A0A8J5WKF4"/>
<keyword evidence="3" id="KW-1185">Reference proteome</keyword>
<reference evidence="2" key="1">
    <citation type="journal article" date="2021" name="bioRxiv">
        <title>Whole Genome Assembly and Annotation of Northern Wild Rice, Zizania palustris L., Supports a Whole Genome Duplication in the Zizania Genus.</title>
        <authorList>
            <person name="Haas M."/>
            <person name="Kono T."/>
            <person name="Macchietto M."/>
            <person name="Millas R."/>
            <person name="McGilp L."/>
            <person name="Shao M."/>
            <person name="Duquette J."/>
            <person name="Hirsch C.N."/>
            <person name="Kimball J."/>
        </authorList>
    </citation>
    <scope>NUCLEOTIDE SEQUENCE</scope>
    <source>
        <tissue evidence="2">Fresh leaf tissue</tissue>
    </source>
</reference>
<dbReference type="EMBL" id="JAAALK010000081">
    <property type="protein sequence ID" value="KAG8090126.1"/>
    <property type="molecule type" value="Genomic_DNA"/>
</dbReference>
<dbReference type="CDD" id="cd00257">
    <property type="entry name" value="beta-trefoil_FSCN-like"/>
    <property type="match status" value="1"/>
</dbReference>
<organism evidence="2 3">
    <name type="scientific">Zizania palustris</name>
    <name type="common">Northern wild rice</name>
    <dbReference type="NCBI Taxonomy" id="103762"/>
    <lineage>
        <taxon>Eukaryota</taxon>
        <taxon>Viridiplantae</taxon>
        <taxon>Streptophyta</taxon>
        <taxon>Embryophyta</taxon>
        <taxon>Tracheophyta</taxon>
        <taxon>Spermatophyta</taxon>
        <taxon>Magnoliopsida</taxon>
        <taxon>Liliopsida</taxon>
        <taxon>Poales</taxon>
        <taxon>Poaceae</taxon>
        <taxon>BOP clade</taxon>
        <taxon>Oryzoideae</taxon>
        <taxon>Oryzeae</taxon>
        <taxon>Zizaniinae</taxon>
        <taxon>Zizania</taxon>
    </lineage>
</organism>
<proteinExistence type="predicted"/>
<name>A0A8J5WKF4_ZIZPA</name>
<dbReference type="SMART" id="SM00791">
    <property type="entry name" value="Agglutinin"/>
    <property type="match status" value="1"/>
</dbReference>
<evidence type="ECO:0000259" key="1">
    <source>
        <dbReference type="SMART" id="SM00791"/>
    </source>
</evidence>
<feature type="domain" description="Agglutinin" evidence="1">
    <location>
        <begin position="167"/>
        <end position="301"/>
    </location>
</feature>
<gene>
    <name evidence="2" type="ORF">GUJ93_ZPchr0011g27043</name>
</gene>
<dbReference type="OrthoDB" id="4948898at2759"/>
<dbReference type="InterPro" id="IPR053237">
    <property type="entry name" value="Natterin_C"/>
</dbReference>
<evidence type="ECO:0000313" key="3">
    <source>
        <dbReference type="Proteomes" id="UP000729402"/>
    </source>
</evidence>
<comment type="caution">
    <text evidence="2">The sequence shown here is derived from an EMBL/GenBank/DDBJ whole genome shotgun (WGS) entry which is preliminary data.</text>
</comment>
<protein>
    <recommendedName>
        <fullName evidence="1">Agglutinin domain-containing protein</fullName>
    </recommendedName>
</protein>
<dbReference type="InterPro" id="IPR008998">
    <property type="entry name" value="Agglutinin"/>
</dbReference>
<dbReference type="CDD" id="cd20216">
    <property type="entry name" value="PFM_HFR-2-like"/>
    <property type="match status" value="1"/>
</dbReference>
<sequence>MSSMSGFARCVAFRSVGNSSYLRYVHGSDGKTFIEPSGQDCISPYTRFYVEPSMQHEGLVHIRCCYNNTYWVAVQKQEGDVGGWIIGTAHEPEDDLSKPSCTLFKLDTITKNQPQSDRFFLVAHLGKHVSMFTSSDKVTSYLYVRREETREDNIISAYTVLDLSEEKLLPKYIAIKGDDGKYLSAQIIEGYKYLTFSSDDIGDSLVHNTTITNNDGTVRIKNNHFNQFWRRSPNWIWADSSDTSNNDPDTLFRVIKIGDYFAFKNLGNNYFCKRLTTEGKTSCLNAAIETITKEAKLKIEEAVVSRKIYNIDYHLSKSRIYDKNVLTMSTATAVNHTNVDNTVNLTLVYNETNKKTWDSTLSWNLNVAAKIKVGIPVISQENVQISNEFKREYKWGSSLEKNTEHKIDYEVTVPPKTKVTVSLIASQGSCDVPFSYKQEDILYDGQVVTYDMEDGIYTGINCYDFKYETKEENI</sequence>
<reference evidence="2" key="2">
    <citation type="submission" date="2021-02" db="EMBL/GenBank/DDBJ databases">
        <authorList>
            <person name="Kimball J.A."/>
            <person name="Haas M.W."/>
            <person name="Macchietto M."/>
            <person name="Kono T."/>
            <person name="Duquette J."/>
            <person name="Shao M."/>
        </authorList>
    </citation>
    <scope>NUCLEOTIDE SEQUENCE</scope>
    <source>
        <tissue evidence="2">Fresh leaf tissue</tissue>
    </source>
</reference>
<dbReference type="Pfam" id="PF07468">
    <property type="entry name" value="Agglutinin"/>
    <property type="match status" value="2"/>
</dbReference>
<dbReference type="PANTHER" id="PTHR39244">
    <property type="entry name" value="NATTERIN-4"/>
    <property type="match status" value="1"/>
</dbReference>
<evidence type="ECO:0000313" key="2">
    <source>
        <dbReference type="EMBL" id="KAG8090126.1"/>
    </source>
</evidence>